<gene>
    <name evidence="1" type="ORF">HGM15179_020853</name>
</gene>
<dbReference type="AlphaFoldDB" id="A0A8K1D5K7"/>
<protein>
    <recommendedName>
        <fullName evidence="3">Rna-directed dna polymerase from mobile element jockey-like</fullName>
    </recommendedName>
</protein>
<organism evidence="1 2">
    <name type="scientific">Zosterops borbonicus</name>
    <dbReference type="NCBI Taxonomy" id="364589"/>
    <lineage>
        <taxon>Eukaryota</taxon>
        <taxon>Metazoa</taxon>
        <taxon>Chordata</taxon>
        <taxon>Craniata</taxon>
        <taxon>Vertebrata</taxon>
        <taxon>Euteleostomi</taxon>
        <taxon>Archelosauria</taxon>
        <taxon>Archosauria</taxon>
        <taxon>Dinosauria</taxon>
        <taxon>Saurischia</taxon>
        <taxon>Theropoda</taxon>
        <taxon>Coelurosauria</taxon>
        <taxon>Aves</taxon>
        <taxon>Neognathae</taxon>
        <taxon>Neoaves</taxon>
        <taxon>Telluraves</taxon>
        <taxon>Australaves</taxon>
        <taxon>Passeriformes</taxon>
        <taxon>Sylvioidea</taxon>
        <taxon>Zosteropidae</taxon>
        <taxon>Zosterops</taxon>
    </lineage>
</organism>
<dbReference type="OrthoDB" id="9217840at2759"/>
<dbReference type="Proteomes" id="UP000796761">
    <property type="component" value="Unassembled WGS sequence"/>
</dbReference>
<dbReference type="EMBL" id="SWJQ01002709">
    <property type="protein sequence ID" value="TRZ06255.1"/>
    <property type="molecule type" value="Genomic_DNA"/>
</dbReference>
<proteinExistence type="predicted"/>
<comment type="caution">
    <text evidence="1">The sequence shown here is derived from an EMBL/GenBank/DDBJ whole genome shotgun (WGS) entry which is preliminary data.</text>
</comment>
<evidence type="ECO:0000313" key="2">
    <source>
        <dbReference type="Proteomes" id="UP000796761"/>
    </source>
</evidence>
<accession>A0A8K1D5K7</accession>
<evidence type="ECO:0008006" key="3">
    <source>
        <dbReference type="Google" id="ProtNLM"/>
    </source>
</evidence>
<name>A0A8K1D5K7_9PASS</name>
<sequence length="162" mass="17490">MGPAAAGMGPAAAGAAASTFGDMDRGIECTSSKFADDTKLCGVVDTLEGRDAIQQDLDRLERWVCENVMKFNKDKYKVLHLGQGNPKHKYKPDREWIESSPEEKDLGDEKLHMTQQCVFAVQNANHISGCIKSSMGSRSKEGILPLCSGDIPPGVLHLGPST</sequence>
<reference evidence="1" key="1">
    <citation type="submission" date="2019-04" db="EMBL/GenBank/DDBJ databases">
        <title>Genome assembly of Zosterops borbonicus 15179.</title>
        <authorList>
            <person name="Leroy T."/>
            <person name="Anselmetti Y."/>
            <person name="Tilak M.-K."/>
            <person name="Nabholz B."/>
        </authorList>
    </citation>
    <scope>NUCLEOTIDE SEQUENCE</scope>
    <source>
        <strain evidence="1">HGM_15179</strain>
        <tissue evidence="1">Muscle</tissue>
    </source>
</reference>
<keyword evidence="2" id="KW-1185">Reference proteome</keyword>
<evidence type="ECO:0000313" key="1">
    <source>
        <dbReference type="EMBL" id="TRZ06255.1"/>
    </source>
</evidence>
<dbReference type="PANTHER" id="PTHR33332">
    <property type="entry name" value="REVERSE TRANSCRIPTASE DOMAIN-CONTAINING PROTEIN"/>
    <property type="match status" value="1"/>
</dbReference>